<accession>A0AA38Y5X6</accession>
<evidence type="ECO:0000256" key="4">
    <source>
        <dbReference type="ARBA" id="ARBA00023015"/>
    </source>
</evidence>
<keyword evidence="7" id="KW-0539">Nucleus</keyword>
<dbReference type="Pfam" id="PF02270">
    <property type="entry name" value="TFIIF_beta"/>
    <property type="match status" value="1"/>
</dbReference>
<evidence type="ECO:0000313" key="14">
    <source>
        <dbReference type="EMBL" id="KAJ9636575.1"/>
    </source>
</evidence>
<dbReference type="PANTHER" id="PTHR10445">
    <property type="entry name" value="GENERAL TRANSCRIPTION FACTOR IIF SUBUNIT 2"/>
    <property type="match status" value="1"/>
</dbReference>
<evidence type="ECO:0000256" key="5">
    <source>
        <dbReference type="ARBA" id="ARBA00023125"/>
    </source>
</evidence>
<comment type="subcellular location">
    <subcellularLocation>
        <location evidence="1">Nucleus</location>
    </subcellularLocation>
</comment>
<keyword evidence="5" id="KW-0238">DNA-binding</keyword>
<dbReference type="AlphaFoldDB" id="A0AA38Y5X6"/>
<feature type="coiled-coil region" evidence="10">
    <location>
        <begin position="250"/>
        <end position="277"/>
    </location>
</feature>
<name>A0AA38Y5X6_9EURO</name>
<dbReference type="SUPFAM" id="SSF46785">
    <property type="entry name" value="Winged helix' DNA-binding domain"/>
    <property type="match status" value="1"/>
</dbReference>
<dbReference type="EMBL" id="JAPDRN010000028">
    <property type="protein sequence ID" value="KAJ9636575.1"/>
    <property type="molecule type" value="Genomic_DNA"/>
</dbReference>
<dbReference type="InterPro" id="IPR003196">
    <property type="entry name" value="TFIIF_beta"/>
</dbReference>
<feature type="region of interest" description="Disordered" evidence="11">
    <location>
        <begin position="1"/>
        <end position="49"/>
    </location>
</feature>
<dbReference type="InterPro" id="IPR036388">
    <property type="entry name" value="WH-like_DNA-bd_sf"/>
</dbReference>
<feature type="region of interest" description="Disordered" evidence="11">
    <location>
        <begin position="341"/>
        <end position="386"/>
    </location>
</feature>
<comment type="similarity">
    <text evidence="2">Belongs to the TFIIF beta subunit family.</text>
</comment>
<feature type="domain" description="TFIIF beta subunit N-terminal" evidence="13">
    <location>
        <begin position="56"/>
        <end position="210"/>
    </location>
</feature>
<dbReference type="SUPFAM" id="SSF50916">
    <property type="entry name" value="Rap30/74 interaction domains"/>
    <property type="match status" value="1"/>
</dbReference>
<evidence type="ECO:0000256" key="2">
    <source>
        <dbReference type="ARBA" id="ARBA00009543"/>
    </source>
</evidence>
<dbReference type="GO" id="GO:0006367">
    <property type="term" value="P:transcription initiation at RNA polymerase II promoter"/>
    <property type="evidence" value="ECO:0007669"/>
    <property type="project" value="InterPro"/>
</dbReference>
<dbReference type="FunFam" id="1.10.10.10:FF:000035">
    <property type="entry name" value="General transcription factor IIF subunit 2"/>
    <property type="match status" value="1"/>
</dbReference>
<feature type="compositionally biased region" description="Acidic residues" evidence="11">
    <location>
        <begin position="35"/>
        <end position="48"/>
    </location>
</feature>
<dbReference type="Pfam" id="PF17683">
    <property type="entry name" value="TFIIF_beta_N"/>
    <property type="match status" value="1"/>
</dbReference>
<evidence type="ECO:0000256" key="1">
    <source>
        <dbReference type="ARBA" id="ARBA00004123"/>
    </source>
</evidence>
<evidence type="ECO:0000256" key="3">
    <source>
        <dbReference type="ARBA" id="ARBA00021453"/>
    </source>
</evidence>
<keyword evidence="15" id="KW-1185">Reference proteome</keyword>
<dbReference type="InterPro" id="IPR011039">
    <property type="entry name" value="TFIIF_interaction"/>
</dbReference>
<dbReference type="GO" id="GO:0003677">
    <property type="term" value="F:DNA binding"/>
    <property type="evidence" value="ECO:0007669"/>
    <property type="project" value="UniProtKB-KW"/>
</dbReference>
<dbReference type="Gene3D" id="1.10.10.10">
    <property type="entry name" value="Winged helix-like DNA-binding domain superfamily/Winged helix DNA-binding domain"/>
    <property type="match status" value="1"/>
</dbReference>
<feature type="domain" description="TFIIF beta subunit HTH" evidence="12">
    <location>
        <begin position="278"/>
        <end position="342"/>
    </location>
</feature>
<dbReference type="Proteomes" id="UP001172681">
    <property type="component" value="Unassembled WGS sequence"/>
</dbReference>
<keyword evidence="6" id="KW-0804">Transcription</keyword>
<evidence type="ECO:0000256" key="6">
    <source>
        <dbReference type="ARBA" id="ARBA00023163"/>
    </source>
</evidence>
<dbReference type="InterPro" id="IPR040450">
    <property type="entry name" value="TFIIF_beta_HTH"/>
</dbReference>
<dbReference type="CDD" id="cd07980">
    <property type="entry name" value="TFIIF_beta"/>
    <property type="match status" value="1"/>
</dbReference>
<comment type="caution">
    <text evidence="14">The sequence shown here is derived from an EMBL/GenBank/DDBJ whole genome shotgun (WGS) entry which is preliminary data.</text>
</comment>
<dbReference type="GO" id="GO:0005674">
    <property type="term" value="C:transcription factor TFIIF complex"/>
    <property type="evidence" value="ECO:0007669"/>
    <property type="project" value="InterPro"/>
</dbReference>
<feature type="compositionally biased region" description="Basic and acidic residues" evidence="11">
    <location>
        <begin position="358"/>
        <end position="369"/>
    </location>
</feature>
<gene>
    <name evidence="14" type="ORF">H2204_005175</name>
</gene>
<evidence type="ECO:0000259" key="13">
    <source>
        <dbReference type="Pfam" id="PF17683"/>
    </source>
</evidence>
<evidence type="ECO:0000313" key="15">
    <source>
        <dbReference type="Proteomes" id="UP001172681"/>
    </source>
</evidence>
<reference evidence="14" key="1">
    <citation type="submission" date="2022-10" db="EMBL/GenBank/DDBJ databases">
        <title>Culturing micro-colonial fungi from biological soil crusts in the Mojave desert and describing Neophaeococcomyces mojavensis, and introducing the new genera and species Taxawa tesnikishii.</title>
        <authorList>
            <person name="Kurbessoian T."/>
            <person name="Stajich J.E."/>
        </authorList>
    </citation>
    <scope>NUCLEOTIDE SEQUENCE</scope>
    <source>
        <strain evidence="14">TK_35</strain>
    </source>
</reference>
<evidence type="ECO:0000256" key="10">
    <source>
        <dbReference type="SAM" id="Coils"/>
    </source>
</evidence>
<evidence type="ECO:0000256" key="8">
    <source>
        <dbReference type="ARBA" id="ARBA00081473"/>
    </source>
</evidence>
<dbReference type="PANTHER" id="PTHR10445:SF0">
    <property type="entry name" value="GENERAL TRANSCRIPTION FACTOR IIF SUBUNIT 2"/>
    <property type="match status" value="1"/>
</dbReference>
<keyword evidence="10" id="KW-0175">Coiled coil</keyword>
<evidence type="ECO:0000256" key="11">
    <source>
        <dbReference type="SAM" id="MobiDB-lite"/>
    </source>
</evidence>
<dbReference type="InterPro" id="IPR036390">
    <property type="entry name" value="WH_DNA-bd_sf"/>
</dbReference>
<evidence type="ECO:0000256" key="7">
    <source>
        <dbReference type="ARBA" id="ARBA00023242"/>
    </source>
</evidence>
<proteinExistence type="inferred from homology"/>
<organism evidence="14 15">
    <name type="scientific">Knufia peltigerae</name>
    <dbReference type="NCBI Taxonomy" id="1002370"/>
    <lineage>
        <taxon>Eukaryota</taxon>
        <taxon>Fungi</taxon>
        <taxon>Dikarya</taxon>
        <taxon>Ascomycota</taxon>
        <taxon>Pezizomycotina</taxon>
        <taxon>Eurotiomycetes</taxon>
        <taxon>Chaetothyriomycetidae</taxon>
        <taxon>Chaetothyriales</taxon>
        <taxon>Trichomeriaceae</taxon>
        <taxon>Knufia</taxon>
    </lineage>
</organism>
<protein>
    <recommendedName>
        <fullName evidence="3">Transcription initiation factor IIF subunit beta</fullName>
    </recommendedName>
    <alternativeName>
        <fullName evidence="9">TFIIF medium subunit</fullName>
    </alternativeName>
    <alternativeName>
        <fullName evidence="8">TFIIF-beta</fullName>
    </alternativeName>
</protein>
<sequence>MASLQGSGIPRVKLESVPDMNVKSEPMEDTPSPYVDEDEEMYDEDTGDLDFSQAPQQLWTSHIPKTLWEALSKLQDEDEIEIGTIRVEGPETNPSRVSMLLNPLPQLANEPKEYNLNLPPPEKVRVRRPGQAFVFSEKDLPGYKPRAFAWDEIDEEGNPGQGRSYLYERHKRELKKKENKGRFVPYSRRPIPKQTSVTGTVAREFEAVPVKNDEYFVIENKKAEQMLRPPDRDTAVFDPRKDPSKHHIPLMTMTDRANALKKQNAQARKQAQKDNRAARVDKHVLIDKLLDLFKQHRIWGLRDLKAKVNQPETYLRQTLDEIAFMWKAGDFNGKWELKDEYKSSDPRLQNPTGVVAPKAEDSDMDKSGLDDDDSDVFEDVKDVGDF</sequence>
<dbReference type="InterPro" id="IPR040504">
    <property type="entry name" value="TFIIF_beta_N"/>
</dbReference>
<evidence type="ECO:0000256" key="9">
    <source>
        <dbReference type="ARBA" id="ARBA00081863"/>
    </source>
</evidence>
<evidence type="ECO:0000259" key="12">
    <source>
        <dbReference type="Pfam" id="PF02270"/>
    </source>
</evidence>
<keyword evidence="4" id="KW-0805">Transcription regulation</keyword>